<organism evidence="1 2">
    <name type="scientific">Thanatephorus cucumeris (strain AG1-IA)</name>
    <name type="common">Rice sheath blight fungus</name>
    <name type="synonym">Rhizoctonia solani</name>
    <dbReference type="NCBI Taxonomy" id="983506"/>
    <lineage>
        <taxon>Eukaryota</taxon>
        <taxon>Fungi</taxon>
        <taxon>Dikarya</taxon>
        <taxon>Basidiomycota</taxon>
        <taxon>Agaricomycotina</taxon>
        <taxon>Agaricomycetes</taxon>
        <taxon>Cantharellales</taxon>
        <taxon>Ceratobasidiaceae</taxon>
        <taxon>Rhizoctonia</taxon>
        <taxon>Rhizoctonia solani AG-1</taxon>
    </lineage>
</organism>
<dbReference type="AlphaFoldDB" id="L8WGF5"/>
<comment type="caution">
    <text evidence="1">The sequence shown here is derived from an EMBL/GenBank/DDBJ whole genome shotgun (WGS) entry which is preliminary data.</text>
</comment>
<dbReference type="Proteomes" id="UP000011668">
    <property type="component" value="Unassembled WGS sequence"/>
</dbReference>
<name>L8WGF5_THACA</name>
<sequence>MCVTISPGTEKPHLYARRTKKARSCSWWSQCDVVTFLRVHIIGQGGGVVCYGPWLVTSRARAHLPTYSGPLTAQNTHKVYGEAPRTGSIVLVHDFPSRMSSSLGIERFIHGPESTFDNELERLAPNRLSTN</sequence>
<evidence type="ECO:0000313" key="2">
    <source>
        <dbReference type="Proteomes" id="UP000011668"/>
    </source>
</evidence>
<protein>
    <submittedName>
        <fullName evidence="1">Uncharacterized protein</fullName>
    </submittedName>
</protein>
<dbReference type="EMBL" id="AFRT01005340">
    <property type="protein sequence ID" value="ELU35777.1"/>
    <property type="molecule type" value="Genomic_DNA"/>
</dbReference>
<gene>
    <name evidence="1" type="ORF">AG1IA_10193</name>
</gene>
<dbReference type="HOGENOM" id="CLU_1929016_0_0_1"/>
<reference evidence="1 2" key="1">
    <citation type="journal article" date="2013" name="Nat. Commun.">
        <title>The evolution and pathogenic mechanisms of the rice sheath blight pathogen.</title>
        <authorList>
            <person name="Zheng A."/>
            <person name="Lin R."/>
            <person name="Xu L."/>
            <person name="Qin P."/>
            <person name="Tang C."/>
            <person name="Ai P."/>
            <person name="Zhang D."/>
            <person name="Liu Y."/>
            <person name="Sun Z."/>
            <person name="Feng H."/>
            <person name="Wang Y."/>
            <person name="Chen Y."/>
            <person name="Liang X."/>
            <person name="Fu R."/>
            <person name="Li Q."/>
            <person name="Zhang J."/>
            <person name="Yu X."/>
            <person name="Xie Z."/>
            <person name="Ding L."/>
            <person name="Guan P."/>
            <person name="Tang J."/>
            <person name="Liang Y."/>
            <person name="Wang S."/>
            <person name="Deng Q."/>
            <person name="Li S."/>
            <person name="Zhu J."/>
            <person name="Wang L."/>
            <person name="Liu H."/>
            <person name="Li P."/>
        </authorList>
    </citation>
    <scope>NUCLEOTIDE SEQUENCE [LARGE SCALE GENOMIC DNA]</scope>
    <source>
        <strain evidence="2">AG-1 IA</strain>
    </source>
</reference>
<evidence type="ECO:0000313" key="1">
    <source>
        <dbReference type="EMBL" id="ELU35777.1"/>
    </source>
</evidence>
<proteinExistence type="predicted"/>
<keyword evidence="2" id="KW-1185">Reference proteome</keyword>
<accession>L8WGF5</accession>